<organism evidence="10 11">
    <name type="scientific">Apiospora kogelbergensis</name>
    <dbReference type="NCBI Taxonomy" id="1337665"/>
    <lineage>
        <taxon>Eukaryota</taxon>
        <taxon>Fungi</taxon>
        <taxon>Dikarya</taxon>
        <taxon>Ascomycota</taxon>
        <taxon>Pezizomycotina</taxon>
        <taxon>Sordariomycetes</taxon>
        <taxon>Xylariomycetidae</taxon>
        <taxon>Amphisphaeriales</taxon>
        <taxon>Apiosporaceae</taxon>
        <taxon>Apiospora</taxon>
    </lineage>
</organism>
<dbReference type="Proteomes" id="UP001392437">
    <property type="component" value="Unassembled WGS sequence"/>
</dbReference>
<dbReference type="Pfam" id="PF00067">
    <property type="entry name" value="p450"/>
    <property type="match status" value="1"/>
</dbReference>
<dbReference type="InterPro" id="IPR036396">
    <property type="entry name" value="Cyt_P450_sf"/>
</dbReference>
<dbReference type="GO" id="GO:0005506">
    <property type="term" value="F:iron ion binding"/>
    <property type="evidence" value="ECO:0007669"/>
    <property type="project" value="InterPro"/>
</dbReference>
<evidence type="ECO:0000313" key="10">
    <source>
        <dbReference type="EMBL" id="KAK8130706.1"/>
    </source>
</evidence>
<feature type="binding site" description="axial binding residue" evidence="8">
    <location>
        <position position="464"/>
    </location>
    <ligand>
        <name>heme</name>
        <dbReference type="ChEBI" id="CHEBI:30413"/>
    </ligand>
    <ligandPart>
        <name>Fe</name>
        <dbReference type="ChEBI" id="CHEBI:18248"/>
    </ligandPart>
</feature>
<comment type="caution">
    <text evidence="10">The sequence shown here is derived from an EMBL/GenBank/DDBJ whole genome shotgun (WGS) entry which is preliminary data.</text>
</comment>
<protein>
    <submittedName>
        <fullName evidence="10">Cytochrome P450</fullName>
    </submittedName>
</protein>
<reference evidence="10 11" key="1">
    <citation type="submission" date="2023-01" db="EMBL/GenBank/DDBJ databases">
        <title>Analysis of 21 Apiospora genomes using comparative genomics revels a genus with tremendous synthesis potential of carbohydrate active enzymes and secondary metabolites.</title>
        <authorList>
            <person name="Sorensen T."/>
        </authorList>
    </citation>
    <scope>NUCLEOTIDE SEQUENCE [LARGE SCALE GENOMIC DNA]</scope>
    <source>
        <strain evidence="10 11">CBS 117206</strain>
    </source>
</reference>
<dbReference type="InterPro" id="IPR017972">
    <property type="entry name" value="Cyt_P450_CS"/>
</dbReference>
<dbReference type="PANTHER" id="PTHR24305:SF230">
    <property type="entry name" value="P450, PUTATIVE (EUROFUNG)-RELATED"/>
    <property type="match status" value="1"/>
</dbReference>
<dbReference type="GO" id="GO:0004497">
    <property type="term" value="F:monooxygenase activity"/>
    <property type="evidence" value="ECO:0007669"/>
    <property type="project" value="UniProtKB-KW"/>
</dbReference>
<keyword evidence="5 9" id="KW-0560">Oxidoreductase</keyword>
<keyword evidence="4 8" id="KW-0479">Metal-binding</keyword>
<dbReference type="InterPro" id="IPR001128">
    <property type="entry name" value="Cyt_P450"/>
</dbReference>
<evidence type="ECO:0000256" key="1">
    <source>
        <dbReference type="ARBA" id="ARBA00001971"/>
    </source>
</evidence>
<evidence type="ECO:0000256" key="2">
    <source>
        <dbReference type="ARBA" id="ARBA00010617"/>
    </source>
</evidence>
<comment type="similarity">
    <text evidence="2 9">Belongs to the cytochrome P450 family.</text>
</comment>
<dbReference type="CDD" id="cd11058">
    <property type="entry name" value="CYP60B-like"/>
    <property type="match status" value="1"/>
</dbReference>
<evidence type="ECO:0000256" key="9">
    <source>
        <dbReference type="RuleBase" id="RU000461"/>
    </source>
</evidence>
<dbReference type="AlphaFoldDB" id="A0AAW0RA91"/>
<evidence type="ECO:0000256" key="8">
    <source>
        <dbReference type="PIRSR" id="PIRSR602401-1"/>
    </source>
</evidence>
<name>A0AAW0RA91_9PEZI</name>
<dbReference type="PRINTS" id="PR00385">
    <property type="entry name" value="P450"/>
</dbReference>
<keyword evidence="11" id="KW-1185">Reference proteome</keyword>
<evidence type="ECO:0000313" key="11">
    <source>
        <dbReference type="Proteomes" id="UP001392437"/>
    </source>
</evidence>
<evidence type="ECO:0000256" key="3">
    <source>
        <dbReference type="ARBA" id="ARBA00022617"/>
    </source>
</evidence>
<dbReference type="PANTHER" id="PTHR24305">
    <property type="entry name" value="CYTOCHROME P450"/>
    <property type="match status" value="1"/>
</dbReference>
<dbReference type="GO" id="GO:0020037">
    <property type="term" value="F:heme binding"/>
    <property type="evidence" value="ECO:0007669"/>
    <property type="project" value="InterPro"/>
</dbReference>
<comment type="cofactor">
    <cofactor evidence="1 8">
        <name>heme</name>
        <dbReference type="ChEBI" id="CHEBI:30413"/>
    </cofactor>
</comment>
<dbReference type="EMBL" id="JAQQWP010000002">
    <property type="protein sequence ID" value="KAK8130706.1"/>
    <property type="molecule type" value="Genomic_DNA"/>
</dbReference>
<sequence>MSQEFLKASLSPEVIRLAAQLRYNVQSNPWSAAGHLAAAAGSMLLALATCYCLYNLFLHPLRDFPGPKLWAMTRIPYTRNYHSGRGVRRLRDLHARHGPFVRVAPDILSVCHPDAIHHLQGHRKGKPENAKDELAYKNFRHSIVGANREDHARVRRVMSHAFSAQAMVEQQPLIQGYVDLLLQRLRENCDGGRRALDVTQWYNWATFDIVGDLAFGEPFDGLARGQYHPWVATIFEALTSMTMITALLRFEFIGQLLPLFLIPRAFARKMQEHDQLSELKVDKRLSLPTERTDLVGKMVANSRKHGAEMSHAELVANAAVLIIAGSETTAALLCGATYLVGTHPAVLAKLAREVRTSFQSEDEIDLVSTQRLKYLHAVLEESLRFFPPAVGSMPRRIMPGGDQIVDRHVPGGTVIEVWQWVFNHNPEYIHKPDEFHPERWLGDDEFKNDMLSGVQPFSVGPRNCIGKNLAYAEMRLIMARLLWNFDIALAPGMEDWYDRNQSWAVWAKPALDVCFVPRAVTTQE</sequence>
<proteinExistence type="inferred from homology"/>
<accession>A0AAW0RA91</accession>
<keyword evidence="6 8" id="KW-0408">Iron</keyword>
<dbReference type="InterPro" id="IPR002401">
    <property type="entry name" value="Cyt_P450_E_grp-I"/>
</dbReference>
<evidence type="ECO:0000256" key="4">
    <source>
        <dbReference type="ARBA" id="ARBA00022723"/>
    </source>
</evidence>
<dbReference type="PROSITE" id="PS00086">
    <property type="entry name" value="CYTOCHROME_P450"/>
    <property type="match status" value="1"/>
</dbReference>
<keyword evidence="7 9" id="KW-0503">Monooxygenase</keyword>
<evidence type="ECO:0000256" key="6">
    <source>
        <dbReference type="ARBA" id="ARBA00023004"/>
    </source>
</evidence>
<evidence type="ECO:0000256" key="5">
    <source>
        <dbReference type="ARBA" id="ARBA00023002"/>
    </source>
</evidence>
<keyword evidence="3 8" id="KW-0349">Heme</keyword>
<dbReference type="Gene3D" id="1.10.630.10">
    <property type="entry name" value="Cytochrome P450"/>
    <property type="match status" value="1"/>
</dbReference>
<gene>
    <name evidence="10" type="ORF">PG999_003086</name>
</gene>
<evidence type="ECO:0000256" key="7">
    <source>
        <dbReference type="ARBA" id="ARBA00023033"/>
    </source>
</evidence>
<dbReference type="PRINTS" id="PR00463">
    <property type="entry name" value="EP450I"/>
</dbReference>
<dbReference type="InterPro" id="IPR050121">
    <property type="entry name" value="Cytochrome_P450_monoxygenase"/>
</dbReference>
<dbReference type="SUPFAM" id="SSF48264">
    <property type="entry name" value="Cytochrome P450"/>
    <property type="match status" value="1"/>
</dbReference>
<dbReference type="GO" id="GO:0016705">
    <property type="term" value="F:oxidoreductase activity, acting on paired donors, with incorporation or reduction of molecular oxygen"/>
    <property type="evidence" value="ECO:0007669"/>
    <property type="project" value="InterPro"/>
</dbReference>